<comment type="pathway">
    <text evidence="6">Amino-acid biosynthesis; glycine biosynthesis; glycine from L-serine: step 1/1.</text>
</comment>
<keyword evidence="9" id="KW-1185">Reference proteome</keyword>
<dbReference type="InterPro" id="IPR015422">
    <property type="entry name" value="PyrdxlP-dep_Trfase_small"/>
</dbReference>
<feature type="domain" description="Serine hydroxymethyltransferase-like" evidence="7">
    <location>
        <begin position="6"/>
        <end position="383"/>
    </location>
</feature>
<comment type="pathway">
    <text evidence="6">One-carbon metabolism; tetrahydrofolate interconversion.</text>
</comment>
<accession>A0ABY7BTT8</accession>
<dbReference type="EC" id="2.1.2.1" evidence="6"/>
<dbReference type="RefSeq" id="WP_268849882.1">
    <property type="nucleotide sequence ID" value="NZ_CP114006.1"/>
</dbReference>
<name>A0ABY7BTT8_9MOLU</name>
<evidence type="ECO:0000256" key="4">
    <source>
        <dbReference type="ARBA" id="ARBA00022679"/>
    </source>
</evidence>
<dbReference type="InterPro" id="IPR049943">
    <property type="entry name" value="Ser_HO-MeTrfase-like"/>
</dbReference>
<dbReference type="InterPro" id="IPR015421">
    <property type="entry name" value="PyrdxlP-dep_Trfase_major"/>
</dbReference>
<dbReference type="InterPro" id="IPR001085">
    <property type="entry name" value="Ser_HO-MeTrfase"/>
</dbReference>
<comment type="caution">
    <text evidence="6">Lacks conserved residue(s) required for the propagation of feature annotation.</text>
</comment>
<dbReference type="PANTHER" id="PTHR11680:SF35">
    <property type="entry name" value="SERINE HYDROXYMETHYLTRANSFERASE 1"/>
    <property type="match status" value="1"/>
</dbReference>
<evidence type="ECO:0000256" key="2">
    <source>
        <dbReference type="ARBA" id="ARBA00006376"/>
    </source>
</evidence>
<dbReference type="InterPro" id="IPR039429">
    <property type="entry name" value="SHMT-like_dom"/>
</dbReference>
<feature type="modified residue" description="N6-(pyridoxal phosphate)lysine" evidence="6">
    <location>
        <position position="227"/>
    </location>
</feature>
<dbReference type="PROSITE" id="PS00096">
    <property type="entry name" value="SHMT"/>
    <property type="match status" value="1"/>
</dbReference>
<sequence>MDFLKNNYSEIFRIIREEEKRQEKHLELIASENFVSKSVLEAQGSVLTNKYAEGYPQKRYYGGCEYIDEIEQIAIEKVKKLFNVKFANVQPHSGSQANMAVFQSLLKPYDVILGMSLNDGGHLTHGHHVSFSGKFFYSYSYGVSSETETIDYQKLREIAHKVKPKLIIAGASSYSRIIDFKKFREIADEVGAYLMVDIAHIAGLIVAKLHPCPFLAKADVVTSTTHKTLRGPRGGIILSNNEEVMKKINKGVFPGIQGGPLMHVIAAKAVAFEEALQENFNIYQQQVLKNSLSLADVFVKLGHRLVSGKTENHLILIDLKYKYPNLNGKLASEVLQKANIIVNKNVIPFDKEKVFKTSGIRIGTPAMTTRGFQEKEFIEVAYLIDEILNNYQNEEVIEKVRQKVLLLVNKFPIYKKNNF</sequence>
<feature type="binding site" evidence="6">
    <location>
        <position position="242"/>
    </location>
    <ligand>
        <name>(6S)-5,6,7,8-tetrahydrofolate</name>
        <dbReference type="ChEBI" id="CHEBI:57453"/>
    </ligand>
</feature>
<keyword evidence="6" id="KW-0963">Cytoplasm</keyword>
<reference evidence="8 9" key="1">
    <citation type="journal article" date="2023" name="Microbiol. Resour. Announc.">
        <title>Complete Genome of 'Candidatus Phytoplasma rubi' RS, a Phytopathogenic Bacterium Associated with Rubus Stunt Disease.</title>
        <authorList>
            <person name="Duckeck D."/>
            <person name="Zubert C."/>
            <person name="Bohm J.W."/>
            <person name="Carminati G."/>
            <person name="Schneider B."/>
            <person name="Kube M."/>
        </authorList>
    </citation>
    <scope>NUCLEOTIDE SEQUENCE [LARGE SCALE GENOMIC DNA]</scope>
    <source>
        <strain evidence="8 9">RS</strain>
    </source>
</reference>
<keyword evidence="4 6" id="KW-0808">Transferase</keyword>
<organism evidence="8 9">
    <name type="scientific">Candidatus Phytoplasma rubi</name>
    <dbReference type="NCBI Taxonomy" id="399025"/>
    <lineage>
        <taxon>Bacteria</taxon>
        <taxon>Bacillati</taxon>
        <taxon>Mycoplasmatota</taxon>
        <taxon>Mollicutes</taxon>
        <taxon>Acholeplasmatales</taxon>
        <taxon>Acholeplasmataceae</taxon>
        <taxon>Candidatus Phytoplasma</taxon>
        <taxon>16SrV (Elm yellows group)</taxon>
    </lineage>
</organism>
<dbReference type="InterPro" id="IPR015424">
    <property type="entry name" value="PyrdxlP-dep_Trfase"/>
</dbReference>
<comment type="similarity">
    <text evidence="2 6">Belongs to the SHMT family.</text>
</comment>
<evidence type="ECO:0000259" key="7">
    <source>
        <dbReference type="Pfam" id="PF00464"/>
    </source>
</evidence>
<dbReference type="Gene3D" id="3.40.640.10">
    <property type="entry name" value="Type I PLP-dependent aspartate aminotransferase-like (Major domain)"/>
    <property type="match status" value="1"/>
</dbReference>
<dbReference type="NCBIfam" id="NF000586">
    <property type="entry name" value="PRK00011.1"/>
    <property type="match status" value="1"/>
</dbReference>
<dbReference type="Gene3D" id="3.90.1150.10">
    <property type="entry name" value="Aspartate Aminotransferase, domain 1"/>
    <property type="match status" value="1"/>
</dbReference>
<evidence type="ECO:0000256" key="6">
    <source>
        <dbReference type="HAMAP-Rule" id="MF_00051"/>
    </source>
</evidence>
<comment type="cofactor">
    <cofactor evidence="1 6">
        <name>pyridoxal 5'-phosphate</name>
        <dbReference type="ChEBI" id="CHEBI:597326"/>
    </cofactor>
</comment>
<protein>
    <recommendedName>
        <fullName evidence="6">Serine hydroxymethyltransferase</fullName>
        <shortName evidence="6">SHMT</shortName>
        <shortName evidence="6">Serine methylase</shortName>
        <ecNumber evidence="6">2.1.2.1</ecNumber>
    </recommendedName>
</protein>
<comment type="catalytic activity">
    <reaction evidence="6">
        <text>(6R)-5,10-methylene-5,6,7,8-tetrahydrofolate + glycine + H2O = (6S)-5,6,7,8-tetrahydrofolate + L-serine</text>
        <dbReference type="Rhea" id="RHEA:15481"/>
        <dbReference type="ChEBI" id="CHEBI:15377"/>
        <dbReference type="ChEBI" id="CHEBI:15636"/>
        <dbReference type="ChEBI" id="CHEBI:33384"/>
        <dbReference type="ChEBI" id="CHEBI:57305"/>
        <dbReference type="ChEBI" id="CHEBI:57453"/>
        <dbReference type="EC" id="2.1.2.1"/>
    </reaction>
</comment>
<dbReference type="Proteomes" id="UP001164727">
    <property type="component" value="Chromosome"/>
</dbReference>
<evidence type="ECO:0000313" key="8">
    <source>
        <dbReference type="EMBL" id="WAN63702.1"/>
    </source>
</evidence>
<gene>
    <name evidence="6" type="primary">glyA</name>
    <name evidence="8" type="ORF">RS022_09250</name>
</gene>
<comment type="subunit">
    <text evidence="6">Homodimer.</text>
</comment>
<keyword evidence="5 6" id="KW-0663">Pyridoxal phosphate</keyword>
<dbReference type="HAMAP" id="MF_00051">
    <property type="entry name" value="SHMT"/>
    <property type="match status" value="1"/>
</dbReference>
<proteinExistence type="inferred from homology"/>
<feature type="binding site" evidence="6">
    <location>
        <begin position="121"/>
        <end position="123"/>
    </location>
    <ligand>
        <name>(6S)-5,6,7,8-tetrahydrofolate</name>
        <dbReference type="ChEBI" id="CHEBI:57453"/>
    </ligand>
</feature>
<comment type="function">
    <text evidence="6">Catalyzes the reversible interconversion of serine and glycine with tetrahydrofolate (THF) serving as the one-carbon carrier. This reaction serves as the major source of one-carbon groups required for the biosynthesis of purines, thymidylate, methionine, and other important biomolecules. Also exhibits THF-independent aldolase activity toward beta-hydroxyamino acids, producing glycine and aldehydes, via a retro-aldol mechanism.</text>
</comment>
<keyword evidence="6" id="KW-0028">Amino-acid biosynthesis</keyword>
<comment type="subcellular location">
    <subcellularLocation>
        <location evidence="6">Cytoplasm</location>
    </subcellularLocation>
</comment>
<dbReference type="CDD" id="cd00378">
    <property type="entry name" value="SHMT"/>
    <property type="match status" value="1"/>
</dbReference>
<feature type="site" description="Plays an important role in substrate specificity" evidence="6">
    <location>
        <position position="226"/>
    </location>
</feature>
<feature type="binding site" evidence="6">
    <location>
        <position position="117"/>
    </location>
    <ligand>
        <name>(6S)-5,6,7,8-tetrahydrofolate</name>
        <dbReference type="ChEBI" id="CHEBI:57453"/>
    </ligand>
</feature>
<dbReference type="PIRSF" id="PIRSF000412">
    <property type="entry name" value="SHMT"/>
    <property type="match status" value="1"/>
</dbReference>
<evidence type="ECO:0000256" key="5">
    <source>
        <dbReference type="ARBA" id="ARBA00022898"/>
    </source>
</evidence>
<dbReference type="Pfam" id="PF00464">
    <property type="entry name" value="SHMT"/>
    <property type="match status" value="1"/>
</dbReference>
<evidence type="ECO:0000256" key="1">
    <source>
        <dbReference type="ARBA" id="ARBA00001933"/>
    </source>
</evidence>
<dbReference type="SUPFAM" id="SSF53383">
    <property type="entry name" value="PLP-dependent transferases"/>
    <property type="match status" value="1"/>
</dbReference>
<evidence type="ECO:0000313" key="9">
    <source>
        <dbReference type="Proteomes" id="UP001164727"/>
    </source>
</evidence>
<evidence type="ECO:0000256" key="3">
    <source>
        <dbReference type="ARBA" id="ARBA00022563"/>
    </source>
</evidence>
<dbReference type="InterPro" id="IPR019798">
    <property type="entry name" value="Ser_HO-MeTrfase_PLP_BS"/>
</dbReference>
<dbReference type="PANTHER" id="PTHR11680">
    <property type="entry name" value="SERINE HYDROXYMETHYLTRANSFERASE"/>
    <property type="match status" value="1"/>
</dbReference>
<dbReference type="EMBL" id="CP114006">
    <property type="protein sequence ID" value="WAN63702.1"/>
    <property type="molecule type" value="Genomic_DNA"/>
</dbReference>
<keyword evidence="3 6" id="KW-0554">One-carbon metabolism</keyword>